<sequence>MFLIFLTCAAAFQAPKPHLAPLKLHAEKVTAGGFNTAGEPPIEIRGFSLAKSFLGAGVVITGASFAEFFSSQGQAGLSSLGFIYGIPILLIGFALQYAELEPVSIEYDGDDAELEALWEAKATDTLKKVRQDVTRHRYGDEAHLDTTVKALGLVPPGSDYPQLRYLQLAKDKGGQLKFSMIFSSPETPFYDWADEQRLKKYKVFFGPNVEPDVIKVDADKRLVAIQLTTTDEEGAASS</sequence>
<dbReference type="Pfam" id="PF11016">
    <property type="entry name" value="DUF2854"/>
    <property type="match status" value="1"/>
</dbReference>
<accession>A0AAD7U9C3</accession>
<evidence type="ECO:0000313" key="2">
    <source>
        <dbReference type="Proteomes" id="UP001230188"/>
    </source>
</evidence>
<gene>
    <name evidence="1" type="ORF">CTAYLR_008325</name>
</gene>
<name>A0AAD7U9C3_9STRA</name>
<organism evidence="1 2">
    <name type="scientific">Chrysophaeum taylorii</name>
    <dbReference type="NCBI Taxonomy" id="2483200"/>
    <lineage>
        <taxon>Eukaryota</taxon>
        <taxon>Sar</taxon>
        <taxon>Stramenopiles</taxon>
        <taxon>Ochrophyta</taxon>
        <taxon>Pelagophyceae</taxon>
        <taxon>Pelagomonadales</taxon>
        <taxon>Pelagomonadaceae</taxon>
        <taxon>Chrysophaeum</taxon>
    </lineage>
</organism>
<keyword evidence="2" id="KW-1185">Reference proteome</keyword>
<dbReference type="InterPro" id="IPR021275">
    <property type="entry name" value="DUF2854"/>
</dbReference>
<protein>
    <submittedName>
        <fullName evidence="1">Uncharacterized protein</fullName>
    </submittedName>
</protein>
<dbReference type="Proteomes" id="UP001230188">
    <property type="component" value="Unassembled WGS sequence"/>
</dbReference>
<evidence type="ECO:0000313" key="1">
    <source>
        <dbReference type="EMBL" id="KAJ8600701.1"/>
    </source>
</evidence>
<dbReference type="PANTHER" id="PTHR35551:SF1">
    <property type="entry name" value="ACCLIMATION OF PHOTOSYNTHESIS TO ENVIRONMENT"/>
    <property type="match status" value="1"/>
</dbReference>
<comment type="caution">
    <text evidence="1">The sequence shown here is derived from an EMBL/GenBank/DDBJ whole genome shotgun (WGS) entry which is preliminary data.</text>
</comment>
<dbReference type="AlphaFoldDB" id="A0AAD7U9C3"/>
<proteinExistence type="predicted"/>
<reference evidence="1" key="1">
    <citation type="submission" date="2023-01" db="EMBL/GenBank/DDBJ databases">
        <title>Metagenome sequencing of chrysophaentin producing Chrysophaeum taylorii.</title>
        <authorList>
            <person name="Davison J."/>
            <person name="Bewley C."/>
        </authorList>
    </citation>
    <scope>NUCLEOTIDE SEQUENCE</scope>
    <source>
        <strain evidence="1">NIES-1699</strain>
    </source>
</reference>
<dbReference type="EMBL" id="JAQMWT010000481">
    <property type="protein sequence ID" value="KAJ8600701.1"/>
    <property type="molecule type" value="Genomic_DNA"/>
</dbReference>
<dbReference type="PANTHER" id="PTHR35551">
    <property type="match status" value="1"/>
</dbReference>